<dbReference type="GO" id="GO:0002098">
    <property type="term" value="P:tRNA wobble uridine modification"/>
    <property type="evidence" value="ECO:0007669"/>
    <property type="project" value="TreeGrafter"/>
</dbReference>
<protein>
    <recommendedName>
        <fullName evidence="1">tRNA uridine 5-carboxymethylaminomethyl modification enzyme C-terminal subdomain domain-containing protein</fullName>
    </recommendedName>
</protein>
<dbReference type="PANTHER" id="PTHR11806">
    <property type="entry name" value="GLUCOSE INHIBITED DIVISION PROTEIN A"/>
    <property type="match status" value="1"/>
</dbReference>
<feature type="domain" description="tRNA uridine 5-carboxymethylaminomethyl modification enzyme C-terminal subdomain" evidence="1">
    <location>
        <begin position="16"/>
        <end position="71"/>
    </location>
</feature>
<comment type="caution">
    <text evidence="2">The sequence shown here is derived from an EMBL/GenBank/DDBJ whole genome shotgun (WGS) entry which is preliminary data.</text>
</comment>
<dbReference type="InterPro" id="IPR044920">
    <property type="entry name" value="MnmG_C_subdom_sf"/>
</dbReference>
<evidence type="ECO:0000313" key="2">
    <source>
        <dbReference type="EMBL" id="KAA6311230.1"/>
    </source>
</evidence>
<accession>A0A5J4PR09</accession>
<dbReference type="Gene3D" id="1.10.150.570">
    <property type="entry name" value="GidA associated domain, C-terminal subdomain"/>
    <property type="match status" value="1"/>
</dbReference>
<sequence length="71" mass="8533">EERRKEEIIEAAEIQIKYQGYIHRERMIADKLMRLENIKIKDRFDYNTIQSLSTEARQKLIKINPETIAQA</sequence>
<dbReference type="GO" id="GO:0030488">
    <property type="term" value="P:tRNA methylation"/>
    <property type="evidence" value="ECO:0007669"/>
    <property type="project" value="TreeGrafter"/>
</dbReference>
<dbReference type="InterPro" id="IPR047001">
    <property type="entry name" value="MnmG_C_subdom"/>
</dbReference>
<reference evidence="2" key="1">
    <citation type="submission" date="2019-03" db="EMBL/GenBank/DDBJ databases">
        <title>Single cell metagenomics reveals metabolic interactions within the superorganism composed of flagellate Streblomastix strix and complex community of Bacteroidetes bacteria on its surface.</title>
        <authorList>
            <person name="Treitli S.C."/>
            <person name="Kolisko M."/>
            <person name="Husnik F."/>
            <person name="Keeling P."/>
            <person name="Hampl V."/>
        </authorList>
    </citation>
    <scope>NUCLEOTIDE SEQUENCE</scope>
    <source>
        <strain evidence="2">STM</strain>
    </source>
</reference>
<gene>
    <name evidence="2" type="ORF">EZS27_037604</name>
</gene>
<dbReference type="PANTHER" id="PTHR11806:SF0">
    <property type="entry name" value="PROTEIN MTO1 HOMOLOG, MITOCHONDRIAL"/>
    <property type="match status" value="1"/>
</dbReference>
<dbReference type="Gene3D" id="1.10.10.1800">
    <property type="entry name" value="tRNA uridine 5-carboxymethylaminomethyl modification enzyme MnmG/GidA"/>
    <property type="match status" value="1"/>
</dbReference>
<dbReference type="InterPro" id="IPR026904">
    <property type="entry name" value="MnmG_C"/>
</dbReference>
<dbReference type="Pfam" id="PF13932">
    <property type="entry name" value="SAM_GIDA_C"/>
    <property type="match status" value="1"/>
</dbReference>
<proteinExistence type="predicted"/>
<dbReference type="GO" id="GO:0050660">
    <property type="term" value="F:flavin adenine dinucleotide binding"/>
    <property type="evidence" value="ECO:0007669"/>
    <property type="project" value="InterPro"/>
</dbReference>
<organism evidence="2">
    <name type="scientific">termite gut metagenome</name>
    <dbReference type="NCBI Taxonomy" id="433724"/>
    <lineage>
        <taxon>unclassified sequences</taxon>
        <taxon>metagenomes</taxon>
        <taxon>organismal metagenomes</taxon>
    </lineage>
</organism>
<dbReference type="GO" id="GO:0005829">
    <property type="term" value="C:cytosol"/>
    <property type="evidence" value="ECO:0007669"/>
    <property type="project" value="TreeGrafter"/>
</dbReference>
<evidence type="ECO:0000259" key="1">
    <source>
        <dbReference type="SMART" id="SM01228"/>
    </source>
</evidence>
<dbReference type="EMBL" id="SNRY01007038">
    <property type="protein sequence ID" value="KAA6311230.1"/>
    <property type="molecule type" value="Genomic_DNA"/>
</dbReference>
<dbReference type="SMART" id="SM01228">
    <property type="entry name" value="GIDA_assoc_3"/>
    <property type="match status" value="1"/>
</dbReference>
<name>A0A5J4PR09_9ZZZZ</name>
<dbReference type="AlphaFoldDB" id="A0A5J4PR09"/>
<feature type="non-terminal residue" evidence="2">
    <location>
        <position position="1"/>
    </location>
</feature>
<dbReference type="InterPro" id="IPR002218">
    <property type="entry name" value="MnmG-rel"/>
</dbReference>